<organism evidence="12 13">
    <name type="scientific">Basidiobolus meristosporus CBS 931.73</name>
    <dbReference type="NCBI Taxonomy" id="1314790"/>
    <lineage>
        <taxon>Eukaryota</taxon>
        <taxon>Fungi</taxon>
        <taxon>Fungi incertae sedis</taxon>
        <taxon>Zoopagomycota</taxon>
        <taxon>Entomophthoromycotina</taxon>
        <taxon>Basidiobolomycetes</taxon>
        <taxon>Basidiobolales</taxon>
        <taxon>Basidiobolaceae</taxon>
        <taxon>Basidiobolus</taxon>
    </lineage>
</organism>
<comment type="function">
    <text evidence="10">Tyrosine protein phosphatase which functions as a dosage-dependent inducer of mitotic progression.</text>
</comment>
<keyword evidence="4 10" id="KW-0498">Mitosis</keyword>
<protein>
    <recommendedName>
        <fullName evidence="9 10">M-phase inducer phosphatase</fullName>
        <ecNumber evidence="2 10">3.1.3.48</ecNumber>
    </recommendedName>
</protein>
<name>A0A1Y1Z2J4_9FUNG</name>
<dbReference type="SUPFAM" id="SSF52821">
    <property type="entry name" value="Rhodanese/Cell cycle control phosphatase"/>
    <property type="match status" value="1"/>
</dbReference>
<dbReference type="EC" id="3.1.3.48" evidence="2 10"/>
<keyword evidence="6 10" id="KW-0904">Protein phosphatase</keyword>
<dbReference type="OrthoDB" id="26523at2759"/>
<evidence type="ECO:0000256" key="1">
    <source>
        <dbReference type="ARBA" id="ARBA00011065"/>
    </source>
</evidence>
<evidence type="ECO:0000256" key="6">
    <source>
        <dbReference type="ARBA" id="ARBA00022912"/>
    </source>
</evidence>
<feature type="non-terminal residue" evidence="12">
    <location>
        <position position="142"/>
    </location>
</feature>
<dbReference type="GO" id="GO:0051301">
    <property type="term" value="P:cell division"/>
    <property type="evidence" value="ECO:0007669"/>
    <property type="project" value="UniProtKB-UniRule"/>
</dbReference>
<dbReference type="FunFam" id="3.40.250.10:FF:000021">
    <property type="entry name" value="M-phase inducer phosphatase cdc-25.2"/>
    <property type="match status" value="1"/>
</dbReference>
<dbReference type="GO" id="GO:0110032">
    <property type="term" value="P:positive regulation of G2/MI transition of meiotic cell cycle"/>
    <property type="evidence" value="ECO:0007669"/>
    <property type="project" value="TreeGrafter"/>
</dbReference>
<comment type="catalytic activity">
    <reaction evidence="8 10">
        <text>O-phospho-L-tyrosyl-[protein] + H2O = L-tyrosyl-[protein] + phosphate</text>
        <dbReference type="Rhea" id="RHEA:10684"/>
        <dbReference type="Rhea" id="RHEA-COMP:10136"/>
        <dbReference type="Rhea" id="RHEA-COMP:20101"/>
        <dbReference type="ChEBI" id="CHEBI:15377"/>
        <dbReference type="ChEBI" id="CHEBI:43474"/>
        <dbReference type="ChEBI" id="CHEBI:46858"/>
        <dbReference type="ChEBI" id="CHEBI:61978"/>
        <dbReference type="EC" id="3.1.3.48"/>
    </reaction>
</comment>
<dbReference type="Gene3D" id="3.40.250.10">
    <property type="entry name" value="Rhodanese-like domain"/>
    <property type="match status" value="1"/>
</dbReference>
<evidence type="ECO:0000256" key="4">
    <source>
        <dbReference type="ARBA" id="ARBA00022776"/>
    </source>
</evidence>
<dbReference type="GO" id="GO:0010971">
    <property type="term" value="P:positive regulation of G2/M transition of mitotic cell cycle"/>
    <property type="evidence" value="ECO:0007669"/>
    <property type="project" value="TreeGrafter"/>
</dbReference>
<evidence type="ECO:0000313" key="13">
    <source>
        <dbReference type="Proteomes" id="UP000193498"/>
    </source>
</evidence>
<evidence type="ECO:0000256" key="3">
    <source>
        <dbReference type="ARBA" id="ARBA00022618"/>
    </source>
</evidence>
<keyword evidence="5 10" id="KW-0378">Hydrolase</keyword>
<dbReference type="CDD" id="cd01530">
    <property type="entry name" value="Cdc25"/>
    <property type="match status" value="1"/>
</dbReference>
<comment type="caution">
    <text evidence="12">The sequence shown here is derived from an EMBL/GenBank/DDBJ whole genome shotgun (WGS) entry which is preliminary data.</text>
</comment>
<dbReference type="InParanoid" id="A0A1Y1Z2J4"/>
<dbReference type="InterPro" id="IPR001763">
    <property type="entry name" value="Rhodanese-like_dom"/>
</dbReference>
<proteinExistence type="inferred from homology"/>
<dbReference type="InterPro" id="IPR000751">
    <property type="entry name" value="MPI_Phosphatase"/>
</dbReference>
<evidence type="ECO:0000256" key="2">
    <source>
        <dbReference type="ARBA" id="ARBA00013064"/>
    </source>
</evidence>
<dbReference type="STRING" id="1314790.A0A1Y1Z2J4"/>
<dbReference type="SMART" id="SM00450">
    <property type="entry name" value="RHOD"/>
    <property type="match status" value="1"/>
</dbReference>
<dbReference type="InterPro" id="IPR036873">
    <property type="entry name" value="Rhodanese-like_dom_sf"/>
</dbReference>
<evidence type="ECO:0000313" key="12">
    <source>
        <dbReference type="EMBL" id="ORY04157.1"/>
    </source>
</evidence>
<dbReference type="PROSITE" id="PS50206">
    <property type="entry name" value="RHODANESE_3"/>
    <property type="match status" value="1"/>
</dbReference>
<evidence type="ECO:0000259" key="11">
    <source>
        <dbReference type="PROSITE" id="PS50206"/>
    </source>
</evidence>
<keyword evidence="3 10" id="KW-0132">Cell division</keyword>
<feature type="domain" description="Rhodanese" evidence="11">
    <location>
        <begin position="17"/>
        <end position="122"/>
    </location>
</feature>
<evidence type="ECO:0000256" key="7">
    <source>
        <dbReference type="ARBA" id="ARBA00023306"/>
    </source>
</evidence>
<dbReference type="Proteomes" id="UP000193498">
    <property type="component" value="Unassembled WGS sequence"/>
</dbReference>
<keyword evidence="13" id="KW-1185">Reference proteome</keyword>
<dbReference type="GO" id="GO:0005737">
    <property type="term" value="C:cytoplasm"/>
    <property type="evidence" value="ECO:0007669"/>
    <property type="project" value="TreeGrafter"/>
</dbReference>
<feature type="non-terminal residue" evidence="12">
    <location>
        <position position="1"/>
    </location>
</feature>
<evidence type="ECO:0000256" key="5">
    <source>
        <dbReference type="ARBA" id="ARBA00022801"/>
    </source>
</evidence>
<evidence type="ECO:0000256" key="10">
    <source>
        <dbReference type="RuleBase" id="RU368028"/>
    </source>
</evidence>
<sequence length="142" mass="16617">LCKPKLDNLLTGKYVDLYDKVIIIDCRFSYEYDGGHIQGAVNLNTKSELENYFFGSSLTSDRTVVVFHCEYSAQRGPRMALYLRSRDREVNLANYPNLTFPELYVLDGGYRNFYNMHKTFCEPQDYVAMNDDQFNAECKKRM</sequence>
<dbReference type="GO" id="GO:0005634">
    <property type="term" value="C:nucleus"/>
    <property type="evidence" value="ECO:0007669"/>
    <property type="project" value="TreeGrafter"/>
</dbReference>
<keyword evidence="7 10" id="KW-0131">Cell cycle</keyword>
<dbReference type="GO" id="GO:0004725">
    <property type="term" value="F:protein tyrosine phosphatase activity"/>
    <property type="evidence" value="ECO:0007669"/>
    <property type="project" value="UniProtKB-UniRule"/>
</dbReference>
<evidence type="ECO:0000256" key="9">
    <source>
        <dbReference type="ARBA" id="ARBA00067190"/>
    </source>
</evidence>
<dbReference type="Pfam" id="PF00581">
    <property type="entry name" value="Rhodanese"/>
    <property type="match status" value="1"/>
</dbReference>
<dbReference type="PANTHER" id="PTHR10828:SF17">
    <property type="entry name" value="PROTEIN-TYROSINE-PHOSPHATASE"/>
    <property type="match status" value="1"/>
</dbReference>
<reference evidence="12 13" key="1">
    <citation type="submission" date="2016-07" db="EMBL/GenBank/DDBJ databases">
        <title>Pervasive Adenine N6-methylation of Active Genes in Fungi.</title>
        <authorList>
            <consortium name="DOE Joint Genome Institute"/>
            <person name="Mondo S.J."/>
            <person name="Dannebaum R.O."/>
            <person name="Kuo R.C."/>
            <person name="Labutti K."/>
            <person name="Haridas S."/>
            <person name="Kuo A."/>
            <person name="Salamov A."/>
            <person name="Ahrendt S.R."/>
            <person name="Lipzen A."/>
            <person name="Sullivan W."/>
            <person name="Andreopoulos W.B."/>
            <person name="Clum A."/>
            <person name="Lindquist E."/>
            <person name="Daum C."/>
            <person name="Ramamoorthy G.K."/>
            <person name="Gryganskyi A."/>
            <person name="Culley D."/>
            <person name="Magnuson J.K."/>
            <person name="James T.Y."/>
            <person name="O'Malley M.A."/>
            <person name="Stajich J.E."/>
            <person name="Spatafora J.W."/>
            <person name="Visel A."/>
            <person name="Grigoriev I.V."/>
        </authorList>
    </citation>
    <scope>NUCLEOTIDE SEQUENCE [LARGE SCALE GENOMIC DNA]</scope>
    <source>
        <strain evidence="12 13">CBS 931.73</strain>
    </source>
</reference>
<accession>A0A1Y1Z2J4</accession>
<dbReference type="AlphaFoldDB" id="A0A1Y1Z2J4"/>
<evidence type="ECO:0000256" key="8">
    <source>
        <dbReference type="ARBA" id="ARBA00051722"/>
    </source>
</evidence>
<gene>
    <name evidence="12" type="ORF">K493DRAFT_131403</name>
</gene>
<dbReference type="EMBL" id="MCFE01000038">
    <property type="protein sequence ID" value="ORY04157.1"/>
    <property type="molecule type" value="Genomic_DNA"/>
</dbReference>
<dbReference type="PANTHER" id="PTHR10828">
    <property type="entry name" value="M-PHASE INDUCER PHOSPHATASE DUAL SPECIFICITY PHOSPHATASE CDC25"/>
    <property type="match status" value="1"/>
</dbReference>
<comment type="similarity">
    <text evidence="1 10">Belongs to the MPI phosphatase family.</text>
</comment>
<dbReference type="PRINTS" id="PR00716">
    <property type="entry name" value="MPIPHPHTASE"/>
</dbReference>
<dbReference type="GO" id="GO:0000086">
    <property type="term" value="P:G2/M transition of mitotic cell cycle"/>
    <property type="evidence" value="ECO:0007669"/>
    <property type="project" value="TreeGrafter"/>
</dbReference>